<evidence type="ECO:0000313" key="3">
    <source>
        <dbReference type="Proteomes" id="UP000190037"/>
    </source>
</evidence>
<evidence type="ECO:0000313" key="2">
    <source>
        <dbReference type="EMBL" id="OPC80484.1"/>
    </source>
</evidence>
<dbReference type="Gene3D" id="1.25.40.10">
    <property type="entry name" value="Tetratricopeptide repeat domain"/>
    <property type="match status" value="1"/>
</dbReference>
<dbReference type="Proteomes" id="UP000190037">
    <property type="component" value="Unassembled WGS sequence"/>
</dbReference>
<feature type="region of interest" description="Disordered" evidence="1">
    <location>
        <begin position="211"/>
        <end position="281"/>
    </location>
</feature>
<comment type="caution">
    <text evidence="2">The sequence shown here is derived from an EMBL/GenBank/DDBJ whole genome shotgun (WGS) entry which is preliminary data.</text>
</comment>
<feature type="compositionally biased region" description="Basic and acidic residues" evidence="1">
    <location>
        <begin position="686"/>
        <end position="718"/>
    </location>
</feature>
<reference evidence="2 3" key="1">
    <citation type="submission" date="2017-03" db="EMBL/GenBank/DDBJ databases">
        <title>Draft genome sequence of Streptomyces scabrisporus NF3, endophyte isolated from Amphipterygium adstringens.</title>
        <authorList>
            <person name="Vazquez M."/>
            <person name="Ceapa C.D."/>
            <person name="Rodriguez Luna D."/>
            <person name="Sanchez Esquivel S."/>
        </authorList>
    </citation>
    <scope>NUCLEOTIDE SEQUENCE [LARGE SCALE GENOMIC DNA]</scope>
    <source>
        <strain evidence="2 3">NF3</strain>
    </source>
</reference>
<name>A0A1T3NUK2_9ACTN</name>
<sequence length="725" mass="75504">MSALTPHQLFPDAAADVIQLPDAVQPHAVRAYLQAAGAVDGPVIVYLTGRLLIDRRRRELHLGLRDSTPNSVRYDGLPWSWVVELLGPRPAENTLVICDLTAGRDAWEAIRERAHELCTGIPLWGVVNPPDVKGPPNPFTRTLVAALGQGFAELPDPVPAEEIHPLLAERSRLAPDTVEFAPSAGSLALANRSPEARPPTLRTAVRRLKAVSPRGGGAAGTGVSALSAVPPNGMTPAQRSGLRGSGVVGGGVVGDGVVEPTHREPSGTAATPVRQHEEPGVGRRALGLVRSALSSGPDDEPEVPGTSLRDALRAGAARPGSPPLRRPAGKDGTPTPNARTGGAPSGRSQPRPPANAALLDREPEFPGPATGVGTDGVGTRGIGTQGIGTRGVTSHGGGTRAAVSTGPSSGLMRRATTAGTPGSTSSSHPATDAGPQRRRTGSAPHPQPEAPPPPLPPRITVRIQTDAGALTPTPTRRPPATSPTQLPPALAPQRGIGPNRPMSMPVRGRAVGPTPARRALAQGATAAGALVRPVDVLPTYWNELAAIRHAADTGRGMEAWHKAAELSMRMEKLVGPTHPGTLDAQAMLAFVSAGLGRVADAILIYCQVAERGAEAVGPQHPSTIAAADNALKVWLRVTDAREAVRLGPAVVAMRERVPGPAERGLHNARAHLNRMRFIVDPAAAEPRPHPEAPADPRVEGRPEPNPDRRPSTVRDAPVRRRHAKT</sequence>
<feature type="compositionally biased region" description="Gly residues" evidence="1">
    <location>
        <begin position="243"/>
        <end position="254"/>
    </location>
</feature>
<feature type="compositionally biased region" description="Low complexity" evidence="1">
    <location>
        <begin position="415"/>
        <end position="431"/>
    </location>
</feature>
<dbReference type="InterPro" id="IPR011990">
    <property type="entry name" value="TPR-like_helical_dom_sf"/>
</dbReference>
<feature type="compositionally biased region" description="Pro residues" evidence="1">
    <location>
        <begin position="445"/>
        <end position="457"/>
    </location>
</feature>
<proteinExistence type="predicted"/>
<dbReference type="AlphaFoldDB" id="A0A1T3NUK2"/>
<protein>
    <submittedName>
        <fullName evidence="2">Uncharacterized protein</fullName>
    </submittedName>
</protein>
<feature type="compositionally biased region" description="Pro residues" evidence="1">
    <location>
        <begin position="475"/>
        <end position="490"/>
    </location>
</feature>
<dbReference type="STRING" id="159449.B4N89_05535"/>
<gene>
    <name evidence="2" type="ORF">B4N89_05535</name>
</gene>
<dbReference type="EMBL" id="MWQN01000001">
    <property type="protein sequence ID" value="OPC80484.1"/>
    <property type="molecule type" value="Genomic_DNA"/>
</dbReference>
<feature type="region of interest" description="Disordered" evidence="1">
    <location>
        <begin position="313"/>
        <end position="504"/>
    </location>
</feature>
<feature type="compositionally biased region" description="Gly residues" evidence="1">
    <location>
        <begin position="373"/>
        <end position="399"/>
    </location>
</feature>
<evidence type="ECO:0000256" key="1">
    <source>
        <dbReference type="SAM" id="MobiDB-lite"/>
    </source>
</evidence>
<keyword evidence="3" id="KW-1185">Reference proteome</keyword>
<organism evidence="2 3">
    <name type="scientific">Embleya scabrispora</name>
    <dbReference type="NCBI Taxonomy" id="159449"/>
    <lineage>
        <taxon>Bacteria</taxon>
        <taxon>Bacillati</taxon>
        <taxon>Actinomycetota</taxon>
        <taxon>Actinomycetes</taxon>
        <taxon>Kitasatosporales</taxon>
        <taxon>Streptomycetaceae</taxon>
        <taxon>Embleya</taxon>
    </lineage>
</organism>
<accession>A0A1T3NUK2</accession>
<feature type="region of interest" description="Disordered" evidence="1">
    <location>
        <begin position="682"/>
        <end position="725"/>
    </location>
</feature>